<dbReference type="AlphaFoldDB" id="A0A2T7NZP8"/>
<comment type="caution">
    <text evidence="1">The sequence shown here is derived from an EMBL/GenBank/DDBJ whole genome shotgun (WGS) entry which is preliminary data.</text>
</comment>
<dbReference type="Proteomes" id="UP000245119">
    <property type="component" value="Linkage Group LG8"/>
</dbReference>
<protein>
    <submittedName>
        <fullName evidence="1">Uncharacterized protein</fullName>
    </submittedName>
</protein>
<sequence>MTLREGSGVVVGWSWCRNALQQQQQSDKQTQKQEVAIFKVDVSSLSHLFFALKILMPRPTTESGRHSLDLPSGPALQVCGLRAVLGGKQRAGEGREGMPCPPSCGSITSQHHNSTAKGKCVQQENDIVLHIVSVFKGDF</sequence>
<name>A0A2T7NZP8_POMCA</name>
<evidence type="ECO:0000313" key="1">
    <source>
        <dbReference type="EMBL" id="PVD26644.1"/>
    </source>
</evidence>
<proteinExistence type="predicted"/>
<evidence type="ECO:0000313" key="2">
    <source>
        <dbReference type="Proteomes" id="UP000245119"/>
    </source>
</evidence>
<gene>
    <name evidence="1" type="ORF">C0Q70_14322</name>
</gene>
<keyword evidence="2" id="KW-1185">Reference proteome</keyword>
<accession>A0A2T7NZP8</accession>
<organism evidence="1 2">
    <name type="scientific">Pomacea canaliculata</name>
    <name type="common">Golden apple snail</name>
    <dbReference type="NCBI Taxonomy" id="400727"/>
    <lineage>
        <taxon>Eukaryota</taxon>
        <taxon>Metazoa</taxon>
        <taxon>Spiralia</taxon>
        <taxon>Lophotrochozoa</taxon>
        <taxon>Mollusca</taxon>
        <taxon>Gastropoda</taxon>
        <taxon>Caenogastropoda</taxon>
        <taxon>Architaenioglossa</taxon>
        <taxon>Ampullarioidea</taxon>
        <taxon>Ampullariidae</taxon>
        <taxon>Pomacea</taxon>
    </lineage>
</organism>
<dbReference type="EMBL" id="PZQS01000008">
    <property type="protein sequence ID" value="PVD26644.1"/>
    <property type="molecule type" value="Genomic_DNA"/>
</dbReference>
<reference evidence="1 2" key="1">
    <citation type="submission" date="2018-04" db="EMBL/GenBank/DDBJ databases">
        <title>The genome of golden apple snail Pomacea canaliculata provides insight into stress tolerance and invasive adaptation.</title>
        <authorList>
            <person name="Liu C."/>
            <person name="Liu B."/>
            <person name="Ren Y."/>
            <person name="Zhang Y."/>
            <person name="Wang H."/>
            <person name="Li S."/>
            <person name="Jiang F."/>
            <person name="Yin L."/>
            <person name="Zhang G."/>
            <person name="Qian W."/>
            <person name="Fan W."/>
        </authorList>
    </citation>
    <scope>NUCLEOTIDE SEQUENCE [LARGE SCALE GENOMIC DNA]</scope>
    <source>
        <strain evidence="1">SZHN2017</strain>
        <tissue evidence="1">Muscle</tissue>
    </source>
</reference>